<feature type="compositionally biased region" description="Polar residues" evidence="2">
    <location>
        <begin position="199"/>
        <end position="216"/>
    </location>
</feature>
<dbReference type="PANTHER" id="PTHR42977:SF3">
    <property type="entry name" value="AB HYDROLASE-1 DOMAIN-CONTAINING PROTEIN"/>
    <property type="match status" value="1"/>
</dbReference>
<feature type="domain" description="AB hydrolase-1" evidence="3">
    <location>
        <begin position="58"/>
        <end position="451"/>
    </location>
</feature>
<dbReference type="InterPro" id="IPR000073">
    <property type="entry name" value="AB_hydrolase_1"/>
</dbReference>
<name>A0A5E8B9M1_9ASCO</name>
<evidence type="ECO:0000256" key="2">
    <source>
        <dbReference type="SAM" id="MobiDB-lite"/>
    </source>
</evidence>
<dbReference type="InterPro" id="IPR051340">
    <property type="entry name" value="Haloalkane_dehalogenase"/>
</dbReference>
<accession>A0A5E8B9M1</accession>
<dbReference type="RefSeq" id="XP_031851605.1">
    <property type="nucleotide sequence ID" value="XM_031995714.1"/>
</dbReference>
<dbReference type="PANTHER" id="PTHR42977">
    <property type="entry name" value="HYDROLASE-RELATED"/>
    <property type="match status" value="1"/>
</dbReference>
<evidence type="ECO:0000313" key="4">
    <source>
        <dbReference type="EMBL" id="VVT45989.1"/>
    </source>
</evidence>
<proteinExistence type="predicted"/>
<evidence type="ECO:0000256" key="1">
    <source>
        <dbReference type="ARBA" id="ARBA00022801"/>
    </source>
</evidence>
<dbReference type="GO" id="GO:0004301">
    <property type="term" value="F:epoxide hydrolase activity"/>
    <property type="evidence" value="ECO:0007669"/>
    <property type="project" value="TreeGrafter"/>
</dbReference>
<dbReference type="Pfam" id="PF00561">
    <property type="entry name" value="Abhydrolase_1"/>
    <property type="match status" value="1"/>
</dbReference>
<dbReference type="GeneID" id="43579814"/>
<gene>
    <name evidence="4" type="ORF">SAPINGB_P000991</name>
</gene>
<evidence type="ECO:0000313" key="5">
    <source>
        <dbReference type="Proteomes" id="UP000398389"/>
    </source>
</evidence>
<evidence type="ECO:0000259" key="3">
    <source>
        <dbReference type="Pfam" id="PF00561"/>
    </source>
</evidence>
<feature type="region of interest" description="Disordered" evidence="2">
    <location>
        <begin position="199"/>
        <end position="222"/>
    </location>
</feature>
<dbReference type="Gene3D" id="3.40.50.1820">
    <property type="entry name" value="alpha/beta hydrolase"/>
    <property type="match status" value="2"/>
</dbReference>
<dbReference type="SUPFAM" id="SSF53474">
    <property type="entry name" value="alpha/beta-Hydrolases"/>
    <property type="match status" value="1"/>
</dbReference>
<protein>
    <recommendedName>
        <fullName evidence="3">AB hydrolase-1 domain-containing protein</fullName>
    </recommendedName>
</protein>
<organism evidence="4 5">
    <name type="scientific">Magnusiomyces paraingens</name>
    <dbReference type="NCBI Taxonomy" id="2606893"/>
    <lineage>
        <taxon>Eukaryota</taxon>
        <taxon>Fungi</taxon>
        <taxon>Dikarya</taxon>
        <taxon>Ascomycota</taxon>
        <taxon>Saccharomycotina</taxon>
        <taxon>Dipodascomycetes</taxon>
        <taxon>Dipodascales</taxon>
        <taxon>Dipodascaceae</taxon>
        <taxon>Magnusiomyces</taxon>
    </lineage>
</organism>
<dbReference type="EMBL" id="CABVLU010000001">
    <property type="protein sequence ID" value="VVT45989.1"/>
    <property type="molecule type" value="Genomic_DNA"/>
</dbReference>
<dbReference type="Proteomes" id="UP000398389">
    <property type="component" value="Unassembled WGS sequence"/>
</dbReference>
<keyword evidence="1" id="KW-0378">Hydrolase</keyword>
<reference evidence="4 5" key="1">
    <citation type="submission" date="2019-09" db="EMBL/GenBank/DDBJ databases">
        <authorList>
            <person name="Brejova B."/>
        </authorList>
    </citation>
    <scope>NUCLEOTIDE SEQUENCE [LARGE SCALE GENOMIC DNA]</scope>
</reference>
<dbReference type="OrthoDB" id="284184at2759"/>
<keyword evidence="5" id="KW-1185">Reference proteome</keyword>
<dbReference type="InterPro" id="IPR029058">
    <property type="entry name" value="AB_hydrolase_fold"/>
</dbReference>
<sequence>MLLYHSSTSSSSSSLYNGNGVSPLDFIPVSKYRTLHNKVRIHYKEAGASSAHDNGSTTVLLLHETPSSSHSFRNLLPALASRPNGSSSSSNRSEHESPALHVLAPDLPGFGATETPEGYTFTFDKVAETLVLFLEALGVSSFVVYGAGEYGTMLALRLMPFKQGKILGMVIQNASMFYDDRTSTSMLDLFQDSKQQNNNTILHLPTSPTSSQTGHSLKSCFKGSRSNSSSSLASESSNGSSAFGEPISRTHSRVSFSEVVNEFTYDKLNNLLVTTTYPSGLSGSPGEEETQTMVFEPEVLSEVVLQEAKRASYSLVPFDEFKKIYFPSNKFLAPSSALRPAAASFYSFSSDEPAVVDPLLYTMDYALLHQRHETLGHVHDSLYTDYLALRKKLHTDASVWLRTNNMPILVLWGMGDVLTVGNDESICESYRRDVRNCTVEKLENAGHFALELALEKIVTAMRRFLKDNIKEHGSISGY</sequence>
<dbReference type="AlphaFoldDB" id="A0A5E8B9M1"/>